<gene>
    <name evidence="5" type="primary">LOC100905035</name>
</gene>
<reference evidence="5" key="1">
    <citation type="submission" date="2025-08" db="UniProtKB">
        <authorList>
            <consortium name="RefSeq"/>
        </authorList>
    </citation>
    <scope>IDENTIFICATION</scope>
</reference>
<sequence>MTRKAFKIFTIDAFTNKPYCGNSATVVFLDRDQDIPDELKQRIANEMSFSETAFVSKKKPEDHFNSASDFFLRWFTPKKEVPLCGHATLATAAALFDNGNKSKRLTFDTKSGTLTAMKTDDGKVMLNMPARMNKQLSKSIYNNLFKHVVGERLEVVDVAYSTEEMKLILRLNDTTTMRQLENFNPNFEQMMAFNGGNLTLRGVTVTLKGSKENGCVNAETGEVYDFVSRHFAPWYGIPEDPVTGSAHTVLGPYWAEQLGGKCKLLARQASKRGGDLYITVRNDHRIEMGGHWVCVRKGEIYV</sequence>
<dbReference type="PANTHER" id="PTHR13774">
    <property type="entry name" value="PHENAZINE BIOSYNTHESIS PROTEIN"/>
    <property type="match status" value="1"/>
</dbReference>
<dbReference type="NCBIfam" id="TIGR00654">
    <property type="entry name" value="PhzF_family"/>
    <property type="match status" value="1"/>
</dbReference>
<evidence type="ECO:0000313" key="4">
    <source>
        <dbReference type="Proteomes" id="UP000694867"/>
    </source>
</evidence>
<organism evidence="4 5">
    <name type="scientific">Galendromus occidentalis</name>
    <name type="common">western predatory mite</name>
    <dbReference type="NCBI Taxonomy" id="34638"/>
    <lineage>
        <taxon>Eukaryota</taxon>
        <taxon>Metazoa</taxon>
        <taxon>Ecdysozoa</taxon>
        <taxon>Arthropoda</taxon>
        <taxon>Chelicerata</taxon>
        <taxon>Arachnida</taxon>
        <taxon>Acari</taxon>
        <taxon>Parasitiformes</taxon>
        <taxon>Mesostigmata</taxon>
        <taxon>Gamasina</taxon>
        <taxon>Phytoseioidea</taxon>
        <taxon>Phytoseiidae</taxon>
        <taxon>Typhlodrominae</taxon>
        <taxon>Galendromus</taxon>
    </lineage>
</organism>
<dbReference type="PIRSF" id="PIRSF016184">
    <property type="entry name" value="PhzC_PhzF"/>
    <property type="match status" value="1"/>
</dbReference>
<dbReference type="AlphaFoldDB" id="A0AAJ6VWA5"/>
<keyword evidence="4" id="KW-1185">Reference proteome</keyword>
<dbReference type="PANTHER" id="PTHR13774:SF17">
    <property type="entry name" value="PHENAZINE BIOSYNTHESIS-LIKE DOMAIN-CONTAINING PROTEIN"/>
    <property type="match status" value="1"/>
</dbReference>
<evidence type="ECO:0000256" key="1">
    <source>
        <dbReference type="ARBA" id="ARBA00008270"/>
    </source>
</evidence>
<evidence type="ECO:0000256" key="3">
    <source>
        <dbReference type="PIRSR" id="PIRSR016184-1"/>
    </source>
</evidence>
<dbReference type="SUPFAM" id="SSF54506">
    <property type="entry name" value="Diaminopimelate epimerase-like"/>
    <property type="match status" value="1"/>
</dbReference>
<dbReference type="GeneID" id="100905035"/>
<dbReference type="Gene3D" id="3.10.310.10">
    <property type="entry name" value="Diaminopimelate Epimerase, Chain A, domain 1"/>
    <property type="match status" value="2"/>
</dbReference>
<name>A0AAJ6VWA5_9ACAR</name>
<feature type="active site" evidence="3">
    <location>
        <position position="51"/>
    </location>
</feature>
<evidence type="ECO:0000256" key="2">
    <source>
        <dbReference type="ARBA" id="ARBA00023235"/>
    </source>
</evidence>
<protein>
    <submittedName>
        <fullName evidence="5">Phenazine biosynthesis-like domain-containing protein</fullName>
    </submittedName>
</protein>
<comment type="similarity">
    <text evidence="1">Belongs to the PhzF family.</text>
</comment>
<dbReference type="Proteomes" id="UP000694867">
    <property type="component" value="Unplaced"/>
</dbReference>
<dbReference type="RefSeq" id="XP_003740407.1">
    <property type="nucleotide sequence ID" value="XM_003740359.1"/>
</dbReference>
<evidence type="ECO:0000313" key="5">
    <source>
        <dbReference type="RefSeq" id="XP_003740407.1"/>
    </source>
</evidence>
<dbReference type="GO" id="GO:0016853">
    <property type="term" value="F:isomerase activity"/>
    <property type="evidence" value="ECO:0007669"/>
    <property type="project" value="UniProtKB-KW"/>
</dbReference>
<accession>A0AAJ6VWA5</accession>
<dbReference type="Pfam" id="PF02567">
    <property type="entry name" value="PhzC-PhzF"/>
    <property type="match status" value="1"/>
</dbReference>
<keyword evidence="2" id="KW-0413">Isomerase</keyword>
<dbReference type="InterPro" id="IPR003719">
    <property type="entry name" value="Phenazine_PhzF-like"/>
</dbReference>
<dbReference type="GO" id="GO:0005737">
    <property type="term" value="C:cytoplasm"/>
    <property type="evidence" value="ECO:0007669"/>
    <property type="project" value="TreeGrafter"/>
</dbReference>
<proteinExistence type="inferred from homology"/>
<dbReference type="KEGG" id="goe:100905035"/>